<dbReference type="AlphaFoldDB" id="A0A0B4X5C1"/>
<dbReference type="EMBL" id="CP006877">
    <property type="protein sequence ID" value="AJD43304.1"/>
    <property type="molecule type" value="Genomic_DNA"/>
</dbReference>
<gene>
    <name evidence="1" type="ORF">RGR602_CH04008</name>
</gene>
<accession>A0A0B4X5C1</accession>
<protein>
    <submittedName>
        <fullName evidence="1">Uncharacterized protein</fullName>
    </submittedName>
</protein>
<reference evidence="1 2" key="1">
    <citation type="submission" date="2013-11" db="EMBL/GenBank/DDBJ databases">
        <title>Complete genome sequence of Rhizobium gallicum bv. gallicum R602.</title>
        <authorList>
            <person name="Bustos P."/>
            <person name="Santamaria R.I."/>
            <person name="Lozano L."/>
            <person name="Acosta J.L."/>
            <person name="Ormeno-Orrillo E."/>
            <person name="Rogel M.A."/>
            <person name="Romero D."/>
            <person name="Cevallos M.A."/>
            <person name="Martinez-Romero E."/>
            <person name="Gonzalez V."/>
        </authorList>
    </citation>
    <scope>NUCLEOTIDE SEQUENCE [LARGE SCALE GENOMIC DNA]</scope>
    <source>
        <strain evidence="1 2">R602</strain>
    </source>
</reference>
<sequence>MILAFPVQGWKLEENRIATGKSFNGSPLFASQLLPFRIPFDIENLLISIG</sequence>
<name>A0A0B4X5C1_9HYPH</name>
<keyword evidence="2" id="KW-1185">Reference proteome</keyword>
<dbReference type="KEGG" id="rga:RGR602_CH04008"/>
<evidence type="ECO:0000313" key="1">
    <source>
        <dbReference type="EMBL" id="AJD43304.1"/>
    </source>
</evidence>
<dbReference type="Proteomes" id="UP000031368">
    <property type="component" value="Chromosome"/>
</dbReference>
<dbReference type="HOGENOM" id="CLU_3121904_0_0_5"/>
<organism evidence="1 2">
    <name type="scientific">Rhizobium gallicum bv. gallicum R602sp</name>
    <dbReference type="NCBI Taxonomy" id="1041138"/>
    <lineage>
        <taxon>Bacteria</taxon>
        <taxon>Pseudomonadati</taxon>
        <taxon>Pseudomonadota</taxon>
        <taxon>Alphaproteobacteria</taxon>
        <taxon>Hyphomicrobiales</taxon>
        <taxon>Rhizobiaceae</taxon>
        <taxon>Rhizobium/Agrobacterium group</taxon>
        <taxon>Rhizobium</taxon>
    </lineage>
</organism>
<proteinExistence type="predicted"/>
<evidence type="ECO:0000313" key="2">
    <source>
        <dbReference type="Proteomes" id="UP000031368"/>
    </source>
</evidence>